<accession>A0ABY9DA37</accession>
<dbReference type="Gene3D" id="3.40.50.300">
    <property type="entry name" value="P-loop containing nucleotide triphosphate hydrolases"/>
    <property type="match status" value="1"/>
</dbReference>
<dbReference type="InterPro" id="IPR027417">
    <property type="entry name" value="P-loop_NTPase"/>
</dbReference>
<dbReference type="EMBL" id="CP126661">
    <property type="protein sequence ID" value="WKA04510.1"/>
    <property type="molecule type" value="Genomic_DNA"/>
</dbReference>
<evidence type="ECO:0000313" key="2">
    <source>
        <dbReference type="EMBL" id="WKA04510.1"/>
    </source>
</evidence>
<name>A0ABY9DA37_VITVI</name>
<feature type="domain" description="ABC transporter" evidence="1">
    <location>
        <begin position="1"/>
        <end position="29"/>
    </location>
</feature>
<reference evidence="2 3" key="1">
    <citation type="journal article" date="2023" name="Hortic Res">
        <title>The complete reference genome for grapevine (Vitis vinifera L.) genetics and breeding.</title>
        <authorList>
            <person name="Shi X."/>
            <person name="Cao S."/>
            <person name="Wang X."/>
            <person name="Huang S."/>
            <person name="Wang Y."/>
            <person name="Liu Z."/>
            <person name="Liu W."/>
            <person name="Leng X."/>
            <person name="Peng Y."/>
            <person name="Wang N."/>
            <person name="Wang Y."/>
            <person name="Ma Z."/>
            <person name="Xu X."/>
            <person name="Zhang F."/>
            <person name="Xue H."/>
            <person name="Zhong H."/>
            <person name="Wang Y."/>
            <person name="Zhang K."/>
            <person name="Velt A."/>
            <person name="Avia K."/>
            <person name="Holtgrawe D."/>
            <person name="Grimplet J."/>
            <person name="Matus J.T."/>
            <person name="Ware D."/>
            <person name="Wu X."/>
            <person name="Wang H."/>
            <person name="Liu C."/>
            <person name="Fang Y."/>
            <person name="Rustenholz C."/>
            <person name="Cheng Z."/>
            <person name="Xiao H."/>
            <person name="Zhou Y."/>
        </authorList>
    </citation>
    <scope>NUCLEOTIDE SEQUENCE [LARGE SCALE GENOMIC DNA]</scope>
    <source>
        <strain evidence="3">cv. Pinot noir / PN40024</strain>
        <tissue evidence="2">Leaf</tissue>
    </source>
</reference>
<dbReference type="InterPro" id="IPR003439">
    <property type="entry name" value="ABC_transporter-like_ATP-bd"/>
</dbReference>
<evidence type="ECO:0000259" key="1">
    <source>
        <dbReference type="Pfam" id="PF00005"/>
    </source>
</evidence>
<dbReference type="InterPro" id="IPR039421">
    <property type="entry name" value="Type_1_exporter"/>
</dbReference>
<evidence type="ECO:0000313" key="3">
    <source>
        <dbReference type="Proteomes" id="UP001227230"/>
    </source>
</evidence>
<gene>
    <name evidence="2" type="ORF">VitviT2T_022542</name>
</gene>
<dbReference type="Pfam" id="PF00005">
    <property type="entry name" value="ABC_tran"/>
    <property type="match status" value="1"/>
</dbReference>
<keyword evidence="3" id="KW-1185">Reference proteome</keyword>
<dbReference type="Proteomes" id="UP001227230">
    <property type="component" value="Chromosome 14"/>
</dbReference>
<sequence length="62" mass="6693">MSGVQKQRISIAPAIIKAPQILLLDEATNALDSESERVVQEALDKAVVGRTSIIIPPPLHHL</sequence>
<protein>
    <recommendedName>
        <fullName evidence="1">ABC transporter domain-containing protein</fullName>
    </recommendedName>
</protein>
<dbReference type="SUPFAM" id="SSF52540">
    <property type="entry name" value="P-loop containing nucleoside triphosphate hydrolases"/>
    <property type="match status" value="1"/>
</dbReference>
<dbReference type="PANTHER" id="PTHR24222">
    <property type="entry name" value="ABC TRANSPORTER B FAMILY"/>
    <property type="match status" value="1"/>
</dbReference>
<organism evidence="2 3">
    <name type="scientific">Vitis vinifera</name>
    <name type="common">Grape</name>
    <dbReference type="NCBI Taxonomy" id="29760"/>
    <lineage>
        <taxon>Eukaryota</taxon>
        <taxon>Viridiplantae</taxon>
        <taxon>Streptophyta</taxon>
        <taxon>Embryophyta</taxon>
        <taxon>Tracheophyta</taxon>
        <taxon>Spermatophyta</taxon>
        <taxon>Magnoliopsida</taxon>
        <taxon>eudicotyledons</taxon>
        <taxon>Gunneridae</taxon>
        <taxon>Pentapetalae</taxon>
        <taxon>rosids</taxon>
        <taxon>Vitales</taxon>
        <taxon>Vitaceae</taxon>
        <taxon>Viteae</taxon>
        <taxon>Vitis</taxon>
    </lineage>
</organism>
<proteinExistence type="predicted"/>
<dbReference type="PANTHER" id="PTHR24222:SF79">
    <property type="entry name" value="ATP BINDING CASSETTE SUBFAMILY B"/>
    <property type="match status" value="1"/>
</dbReference>